<dbReference type="eggNOG" id="ENOG5034B30">
    <property type="taxonomic scope" value="Bacteria"/>
</dbReference>
<keyword evidence="3" id="KW-1185">Reference proteome</keyword>
<comment type="caution">
    <text evidence="2">The sequence shown here is derived from an EMBL/GenBank/DDBJ whole genome shotgun (WGS) entry which is preliminary data.</text>
</comment>
<dbReference type="GeneID" id="98640706"/>
<evidence type="ECO:0000313" key="3">
    <source>
        <dbReference type="Proteomes" id="UP000012024"/>
    </source>
</evidence>
<organism evidence="2 3">
    <name type="scientific">Xanthomarina gelatinilytica</name>
    <dbReference type="NCBI Taxonomy" id="1137281"/>
    <lineage>
        <taxon>Bacteria</taxon>
        <taxon>Pseudomonadati</taxon>
        <taxon>Bacteroidota</taxon>
        <taxon>Flavobacteriia</taxon>
        <taxon>Flavobacteriales</taxon>
        <taxon>Flavobacteriaceae</taxon>
        <taxon>Xanthomarina</taxon>
    </lineage>
</organism>
<sequence length="578" mass="64648">MYFIEKQEKYVVTRIKFFVFLCRFIELITINNINLWKKISLNIETSKHRNIETSKHRNIETSSRLSLISICLILFVLTIFNCKQDDIQDVDFNSIQNQKETINHFTIEDLPDIEHALNKIGSNTTGRLMTTTFGDLDLSDILQFVNVDGKESYSFRILNSNNSQSQTDFENLHLIKLPEDDGYLAYIIQWQPDPDWYIDNSYIFNIETFSGVMNRFDLDYNLLDSKEFIDGIDVDEQDDNNRTMDNGCDVLQYTVCVDTDDCSCTPDDCYEVIEITCSSGGGGDGGNTGDGNLPNEEGGTGSHVPGGSTPGGTNTGEFVPGGNGTVVAIPPKPSEVFNSFDGITLTLQQAVWVNKESNEEEVAQLLGFILEHCQSDVVTELTCGEAKEFDLLALEAMMNGGVVEFDELYISVNVPDDDYVYLGSKELIPNPLVLSNGDEITVTFGTTKDLINANQPVSIDLIDGIKFAIEEANSNLSSTDQITSIHIMATTNGHGSTGSSNHLKATAVDISRINDQKMIITGVNDQIIQLQTSMDNFSYVRENFGPYFKHKYSIETNTWNYNYNVSGHNDHIHFSVRR</sequence>
<evidence type="ECO:0000313" key="2">
    <source>
        <dbReference type="EMBL" id="EMQ96300.1"/>
    </source>
</evidence>
<reference evidence="2 3" key="1">
    <citation type="submission" date="2012-12" db="EMBL/GenBank/DDBJ databases">
        <title>Genome assembly of Formosa sp. AK20.</title>
        <authorList>
            <person name="Kumar R."/>
            <person name="Khatri I."/>
            <person name="Vaidya B."/>
            <person name="Subramanian S."/>
            <person name="Pinnaka A."/>
        </authorList>
    </citation>
    <scope>NUCLEOTIDE SEQUENCE [LARGE SCALE GENOMIC DNA]</scope>
    <source>
        <strain evidence="2 3">AK20</strain>
    </source>
</reference>
<dbReference type="OrthoDB" id="6400617at2"/>
<feature type="region of interest" description="Disordered" evidence="1">
    <location>
        <begin position="281"/>
        <end position="319"/>
    </location>
</feature>
<proteinExistence type="predicted"/>
<dbReference type="EMBL" id="ANLA01000004">
    <property type="protein sequence ID" value="EMQ96300.1"/>
    <property type="molecule type" value="Genomic_DNA"/>
</dbReference>
<feature type="compositionally biased region" description="Gly residues" evidence="1">
    <location>
        <begin position="308"/>
        <end position="319"/>
    </location>
</feature>
<protein>
    <submittedName>
        <fullName evidence="2">Uncharacterized protein</fullName>
    </submittedName>
</protein>
<dbReference type="PATRIC" id="fig|1137281.3.peg.789"/>
<name>M7MN13_9FLAO</name>
<dbReference type="RefSeq" id="WP_007647868.1">
    <property type="nucleotide sequence ID" value="NZ_ANLA01000004.1"/>
</dbReference>
<accession>M7MN13</accession>
<gene>
    <name evidence="2" type="ORF">D778_02190</name>
</gene>
<dbReference type="AlphaFoldDB" id="M7MN13"/>
<evidence type="ECO:0000256" key="1">
    <source>
        <dbReference type="SAM" id="MobiDB-lite"/>
    </source>
</evidence>
<dbReference type="Proteomes" id="UP000012024">
    <property type="component" value="Unassembled WGS sequence"/>
</dbReference>